<keyword evidence="2" id="KW-1185">Reference proteome</keyword>
<name>A0A1C0Y8G9_9BACL</name>
<sequence length="87" mass="9857">MFILISRLAPVAAIVNDAWQFASLDEFGNDTNVGGTMPTDSELKIDNKYKPLAKHLCRLLLKHHFTPLQKKFVDKPLSFDEKIRTSA</sequence>
<dbReference type="RefSeq" id="WP_066466613.1">
    <property type="nucleotide sequence ID" value="NZ_MATO01000089.1"/>
</dbReference>
<dbReference type="Proteomes" id="UP000093482">
    <property type="component" value="Unassembled WGS sequence"/>
</dbReference>
<proteinExistence type="predicted"/>
<evidence type="ECO:0000313" key="1">
    <source>
        <dbReference type="EMBL" id="OCS83440.1"/>
    </source>
</evidence>
<protein>
    <submittedName>
        <fullName evidence="1">Uncharacterized protein</fullName>
    </submittedName>
</protein>
<comment type="caution">
    <text evidence="1">The sequence shown here is derived from an EMBL/GenBank/DDBJ whole genome shotgun (WGS) entry which is preliminary data.</text>
</comment>
<gene>
    <name evidence="1" type="ORF">A6K76_03435</name>
</gene>
<organism evidence="1 2">
    <name type="scientific">Caryophanon latum</name>
    <dbReference type="NCBI Taxonomy" id="33977"/>
    <lineage>
        <taxon>Bacteria</taxon>
        <taxon>Bacillati</taxon>
        <taxon>Bacillota</taxon>
        <taxon>Bacilli</taxon>
        <taxon>Bacillales</taxon>
        <taxon>Caryophanaceae</taxon>
        <taxon>Caryophanon</taxon>
    </lineage>
</organism>
<dbReference type="EMBL" id="MATO01000089">
    <property type="protein sequence ID" value="OCS83440.1"/>
    <property type="molecule type" value="Genomic_DNA"/>
</dbReference>
<accession>A0A1C0Y8G9</accession>
<dbReference type="AlphaFoldDB" id="A0A1C0Y8G9"/>
<reference evidence="1 2" key="1">
    <citation type="submission" date="2016-07" db="EMBL/GenBank/DDBJ databases">
        <title>Caryophanon latum genome sequencing.</title>
        <authorList>
            <person name="Verma A."/>
            <person name="Pal Y."/>
            <person name="Krishnamurthi S."/>
        </authorList>
    </citation>
    <scope>NUCLEOTIDE SEQUENCE [LARGE SCALE GENOMIC DNA]</scope>
    <source>
        <strain evidence="1 2">DSM 14151</strain>
    </source>
</reference>
<evidence type="ECO:0000313" key="2">
    <source>
        <dbReference type="Proteomes" id="UP000093482"/>
    </source>
</evidence>